<dbReference type="GO" id="GO:0005737">
    <property type="term" value="C:cytoplasm"/>
    <property type="evidence" value="ECO:0007669"/>
    <property type="project" value="InterPro"/>
</dbReference>
<dbReference type="GO" id="GO:0000502">
    <property type="term" value="C:proteasome complex"/>
    <property type="evidence" value="ECO:0007669"/>
    <property type="project" value="UniProtKB-KW"/>
</dbReference>
<feature type="region of interest" description="Disordered" evidence="2">
    <location>
        <begin position="135"/>
        <end position="155"/>
    </location>
</feature>
<evidence type="ECO:0000256" key="2">
    <source>
        <dbReference type="SAM" id="MobiDB-lite"/>
    </source>
</evidence>
<protein>
    <submittedName>
        <fullName evidence="4">Proteasome regulatory particle subunit</fullName>
    </submittedName>
</protein>
<dbReference type="Pfam" id="PF00076">
    <property type="entry name" value="RRM_1"/>
    <property type="match status" value="1"/>
</dbReference>
<dbReference type="GO" id="GO:0003723">
    <property type="term" value="F:RNA binding"/>
    <property type="evidence" value="ECO:0007669"/>
    <property type="project" value="UniProtKB-UniRule"/>
</dbReference>
<evidence type="ECO:0000256" key="1">
    <source>
        <dbReference type="PROSITE-ProRule" id="PRU00176"/>
    </source>
</evidence>
<keyword evidence="5" id="KW-1185">Reference proteome</keyword>
<feature type="domain" description="RRM" evidence="3">
    <location>
        <begin position="57"/>
        <end position="130"/>
    </location>
</feature>
<keyword evidence="1" id="KW-0694">RNA-binding</keyword>
<dbReference type="InterPro" id="IPR035979">
    <property type="entry name" value="RBD_domain_sf"/>
</dbReference>
<accession>A0AAJ5Z055</accession>
<keyword evidence="4" id="KW-0647">Proteasome</keyword>
<gene>
    <name evidence="4" type="primary">RPN7_2</name>
    <name evidence="4" type="ORF">MARU1_001650</name>
</gene>
<evidence type="ECO:0000313" key="5">
    <source>
        <dbReference type="Proteomes" id="UP001217582"/>
    </source>
</evidence>
<evidence type="ECO:0000259" key="3">
    <source>
        <dbReference type="PROSITE" id="PS50102"/>
    </source>
</evidence>
<dbReference type="EMBL" id="CP119918">
    <property type="protein sequence ID" value="WFD15628.1"/>
    <property type="molecule type" value="Genomic_DNA"/>
</dbReference>
<dbReference type="GO" id="GO:0005634">
    <property type="term" value="C:nucleus"/>
    <property type="evidence" value="ECO:0007669"/>
    <property type="project" value="InterPro"/>
</dbReference>
<sequence>MDDERMDLGRGFDMNGTSEAEGVKSQGFEQLDVDMDQADDGAVVAGHGHAAQSMEGWVVVVSNIHEEALEDDVLDVFSEYGKVRDLHLNLDRRTGYVKYKTKAEAQSAIEACKQGLTLLEQALDADFAFVQPRGKTDAKVPRRTTRDRSLSPMRQ</sequence>
<dbReference type="Gene3D" id="3.30.70.330">
    <property type="match status" value="1"/>
</dbReference>
<evidence type="ECO:0000313" key="4">
    <source>
        <dbReference type="EMBL" id="WFD15628.1"/>
    </source>
</evidence>
<feature type="region of interest" description="Disordered" evidence="2">
    <location>
        <begin position="1"/>
        <end position="26"/>
    </location>
</feature>
<dbReference type="SMART" id="SM00360">
    <property type="entry name" value="RRM"/>
    <property type="match status" value="1"/>
</dbReference>
<dbReference type="InterPro" id="IPR012677">
    <property type="entry name" value="Nucleotide-bd_a/b_plait_sf"/>
</dbReference>
<dbReference type="Proteomes" id="UP001217582">
    <property type="component" value="Chromosome 3"/>
</dbReference>
<organism evidence="4 5">
    <name type="scientific">Malassezia arunalokei</name>
    <dbReference type="NCBI Taxonomy" id="1514897"/>
    <lineage>
        <taxon>Eukaryota</taxon>
        <taxon>Fungi</taxon>
        <taxon>Dikarya</taxon>
        <taxon>Basidiomycota</taxon>
        <taxon>Ustilaginomycotina</taxon>
        <taxon>Malasseziomycetes</taxon>
        <taxon>Malasseziales</taxon>
        <taxon>Malasseziaceae</taxon>
        <taxon>Malassezia</taxon>
    </lineage>
</organism>
<dbReference type="PANTHER" id="PTHR45894">
    <property type="entry name" value="RNA-BINDING PROTEIN 8A"/>
    <property type="match status" value="1"/>
</dbReference>
<proteinExistence type="predicted"/>
<name>A0AAJ5Z055_9BASI</name>
<dbReference type="InterPro" id="IPR000504">
    <property type="entry name" value="RRM_dom"/>
</dbReference>
<dbReference type="InterPro" id="IPR008111">
    <property type="entry name" value="RNA-bd_8"/>
</dbReference>
<dbReference type="GO" id="GO:0006396">
    <property type="term" value="P:RNA processing"/>
    <property type="evidence" value="ECO:0007669"/>
    <property type="project" value="InterPro"/>
</dbReference>
<dbReference type="PROSITE" id="PS50102">
    <property type="entry name" value="RRM"/>
    <property type="match status" value="1"/>
</dbReference>
<reference evidence="4 5" key="1">
    <citation type="submission" date="2023-03" db="EMBL/GenBank/DDBJ databases">
        <title>Mating type loci evolution in Malassezia.</title>
        <authorList>
            <person name="Coelho M.A."/>
        </authorList>
    </citation>
    <scope>NUCLEOTIDE SEQUENCE [LARGE SCALE GENOMIC DNA]</scope>
    <source>
        <strain evidence="4 5">CBS 13387</strain>
    </source>
</reference>
<feature type="compositionally biased region" description="Basic and acidic residues" evidence="2">
    <location>
        <begin position="1"/>
        <end position="10"/>
    </location>
</feature>
<feature type="compositionally biased region" description="Basic and acidic residues" evidence="2">
    <location>
        <begin position="135"/>
        <end position="149"/>
    </location>
</feature>
<dbReference type="SUPFAM" id="SSF54928">
    <property type="entry name" value="RNA-binding domain, RBD"/>
    <property type="match status" value="1"/>
</dbReference>
<dbReference type="AlphaFoldDB" id="A0AAJ5Z055"/>